<reference evidence="5" key="2">
    <citation type="submission" date="2022-08" db="UniProtKB">
        <authorList>
            <consortium name="EnsemblMetazoa"/>
        </authorList>
    </citation>
    <scope>IDENTIFICATION</scope>
    <source>
        <strain evidence="5">STECLA/ALBI9_A</strain>
    </source>
</reference>
<evidence type="ECO:0000256" key="2">
    <source>
        <dbReference type="RuleBase" id="RU368069"/>
    </source>
</evidence>
<reference evidence="5 6" key="1">
    <citation type="journal article" date="2017" name="G3 (Bethesda)">
        <title>The Physical Genome Mapping of Anopheles albimanus Corrected Scaffold Misassemblies and Identified Interarm Rearrangements in Genus Anopheles.</title>
        <authorList>
            <person name="Artemov G.N."/>
            <person name="Peery A.N."/>
            <person name="Jiang X."/>
            <person name="Tu Z."/>
            <person name="Stegniy V.N."/>
            <person name="Sharakhova M.V."/>
            <person name="Sharakhov I.V."/>
        </authorList>
    </citation>
    <scope>NUCLEOTIDE SEQUENCE [LARGE SCALE GENOMIC DNA]</scope>
    <source>
        <strain evidence="5 6">ALBI9_A</strain>
    </source>
</reference>
<dbReference type="GO" id="GO:0034198">
    <property type="term" value="P:cellular response to amino acid starvation"/>
    <property type="evidence" value="ECO:0007669"/>
    <property type="project" value="UniProtKB-UniRule"/>
</dbReference>
<accession>A0A182FUG5</accession>
<comment type="similarity">
    <text evidence="1 2">Belongs to the NPR3 family.</text>
</comment>
<dbReference type="InterPro" id="IPR056603">
    <property type="entry name" value="HTH_NPRL3"/>
</dbReference>
<dbReference type="GO" id="GO:1990130">
    <property type="term" value="C:GATOR1 complex"/>
    <property type="evidence" value="ECO:0007669"/>
    <property type="project" value="UniProtKB-UniRule"/>
</dbReference>
<dbReference type="GO" id="GO:0038202">
    <property type="term" value="P:TORC1 signaling"/>
    <property type="evidence" value="ECO:0007669"/>
    <property type="project" value="TreeGrafter"/>
</dbReference>
<dbReference type="GO" id="GO:0005764">
    <property type="term" value="C:lysosome"/>
    <property type="evidence" value="ECO:0007669"/>
    <property type="project" value="UniProtKB-SubCell"/>
</dbReference>
<dbReference type="RefSeq" id="XP_035790525.1">
    <property type="nucleotide sequence ID" value="XM_035934632.1"/>
</dbReference>
<evidence type="ECO:0000259" key="4">
    <source>
        <dbReference type="Pfam" id="PF24064"/>
    </source>
</evidence>
<feature type="compositionally biased region" description="Low complexity" evidence="3">
    <location>
        <begin position="490"/>
        <end position="499"/>
    </location>
</feature>
<protein>
    <recommendedName>
        <fullName evidence="2">GATOR complex protein NPRL3</fullName>
    </recommendedName>
    <alternativeName>
        <fullName evidence="2">Nitrogen permease regulator 3-like protein</fullName>
    </alternativeName>
</protein>
<keyword evidence="2" id="KW-0732">Signal</keyword>
<dbReference type="Proteomes" id="UP000069272">
    <property type="component" value="Chromosome 3R"/>
</dbReference>
<keyword evidence="6" id="KW-1185">Reference proteome</keyword>
<evidence type="ECO:0000313" key="6">
    <source>
        <dbReference type="Proteomes" id="UP000069272"/>
    </source>
</evidence>
<dbReference type="GO" id="GO:0010508">
    <property type="term" value="P:positive regulation of autophagy"/>
    <property type="evidence" value="ECO:0007669"/>
    <property type="project" value="TreeGrafter"/>
</dbReference>
<dbReference type="Pfam" id="PF24064">
    <property type="entry name" value="HTH_NPRL3"/>
    <property type="match status" value="1"/>
</dbReference>
<dbReference type="EnsemblMetazoa" id="AALB010200-RA">
    <property type="protein sequence ID" value="AALB010200-PA"/>
    <property type="gene ID" value="AALB010200"/>
</dbReference>
<evidence type="ECO:0000256" key="1">
    <source>
        <dbReference type="ARBA" id="ARBA00010546"/>
    </source>
</evidence>
<dbReference type="KEGG" id="aali:118465929"/>
<evidence type="ECO:0000256" key="3">
    <source>
        <dbReference type="SAM" id="MobiDB-lite"/>
    </source>
</evidence>
<dbReference type="CTD" id="8131"/>
<comment type="function">
    <text evidence="2">As a component of the GATOR1 complex functions as an inhibitor of the amino acid-sensing branch of the TORC1 pathway.</text>
</comment>
<dbReference type="STRING" id="7167.A0A182FUG5"/>
<sequence length="661" mass="72508">MEVNPLSIILVKSDSKGDKLLFRYPYNLPQQLQTSVIPNRKTPYSLINTGDDILQNTPPPSNICYDQLYGISDNDLATLFAVKSELCNQKFELKVNDVRFVSHPTLLRGSDGSEQKSSYVQINVVFALHASASYSVVRCYYELSKRIGMALIYEERRDGYFSREIKIMLAVIDENSALQEALEQPTGPPGAGTGGPSGPGGVGGTGPTGAGGQSTGTNAAAAAANTAVSVFDTILKSTTLAQFIKTIYHDLCTTGLLNVTMNQTVTLSFCLPQKAHQFHKKGLVIEPETIDRCLEALKPYHGMLLLVDPSELFDCVPPSGANMLLQLIEVYNPLKSLQNMASDAELLIDYVYQIVGHLVYWAKATIIYPLCETNVYVIAPDAQLNIHSNLPDKFATKFPGMSLFEVISDFSLPTSIGHLTTPLQHPARQGRLAQMVLWMLQHHLLMQLHTYVQFVANLDGIEGESGLPEGSGALQEKELCDRLRDGLMYGSSAPSGSSSQPLAVPMPNRKHSLSDDRYANSLSGVMTTTAHSNTRPSSASHRSSVGGGLQMASSTDNDESIASIDDDDDKLRRLLAAFPEPDRKAVARIPAASSPEDLALMVRLWQAGYFKGEHHLEEIMYFENLRRSQLLQLVDKFREVLIIYETEDPAIASLYSDQGNE</sequence>
<dbReference type="InterPro" id="IPR005365">
    <property type="entry name" value="Npr3"/>
</dbReference>
<dbReference type="AlphaFoldDB" id="A0A182FUG5"/>
<name>A0A182FUG5_ANOAL</name>
<evidence type="ECO:0000313" key="5">
    <source>
        <dbReference type="EnsemblMetazoa" id="AALB010200-PA"/>
    </source>
</evidence>
<feature type="region of interest" description="Disordered" evidence="3">
    <location>
        <begin position="528"/>
        <end position="565"/>
    </location>
</feature>
<dbReference type="PANTHER" id="PTHR13153:SF5">
    <property type="entry name" value="GATOR COMPLEX PROTEIN NPRL3"/>
    <property type="match status" value="1"/>
</dbReference>
<feature type="region of interest" description="Disordered" evidence="3">
    <location>
        <begin position="490"/>
        <end position="516"/>
    </location>
</feature>
<feature type="compositionally biased region" description="Acidic residues" evidence="3">
    <location>
        <begin position="556"/>
        <end position="565"/>
    </location>
</feature>
<dbReference type="VEuPathDB" id="VectorBase:AALB010200"/>
<keyword evidence="2" id="KW-0458">Lysosome</keyword>
<feature type="compositionally biased region" description="Polar residues" evidence="3">
    <location>
        <begin position="528"/>
        <end position="543"/>
    </location>
</feature>
<dbReference type="VEuPathDB" id="VectorBase:AALB20_027710"/>
<proteinExistence type="inferred from homology"/>
<dbReference type="Pfam" id="PF03666">
    <property type="entry name" value="NPR3"/>
    <property type="match status" value="1"/>
</dbReference>
<feature type="domain" description="GATOR1 complex protein NPRL3 C-terminal HTH" evidence="4">
    <location>
        <begin position="582"/>
        <end position="642"/>
    </location>
</feature>
<dbReference type="OrthoDB" id="18648at2759"/>
<dbReference type="GeneID" id="118465929"/>
<comment type="subcellular location">
    <subcellularLocation>
        <location evidence="2">Lysosome</location>
    </subcellularLocation>
</comment>
<organism evidence="5 6">
    <name type="scientific">Anopheles albimanus</name>
    <name type="common">New world malaria mosquito</name>
    <dbReference type="NCBI Taxonomy" id="7167"/>
    <lineage>
        <taxon>Eukaryota</taxon>
        <taxon>Metazoa</taxon>
        <taxon>Ecdysozoa</taxon>
        <taxon>Arthropoda</taxon>
        <taxon>Hexapoda</taxon>
        <taxon>Insecta</taxon>
        <taxon>Pterygota</taxon>
        <taxon>Neoptera</taxon>
        <taxon>Endopterygota</taxon>
        <taxon>Diptera</taxon>
        <taxon>Nematocera</taxon>
        <taxon>Culicoidea</taxon>
        <taxon>Culicidae</taxon>
        <taxon>Anophelinae</taxon>
        <taxon>Anopheles</taxon>
    </lineage>
</organism>
<feature type="region of interest" description="Disordered" evidence="3">
    <location>
        <begin position="181"/>
        <end position="217"/>
    </location>
</feature>
<feature type="compositionally biased region" description="Gly residues" evidence="3">
    <location>
        <begin position="189"/>
        <end position="214"/>
    </location>
</feature>
<dbReference type="PANTHER" id="PTHR13153">
    <property type="entry name" value="CGTHBA PROTEIN -14 GENE PROTEIN"/>
    <property type="match status" value="1"/>
</dbReference>
<dbReference type="GO" id="GO:1904262">
    <property type="term" value="P:negative regulation of TORC1 signaling"/>
    <property type="evidence" value="ECO:0007669"/>
    <property type="project" value="TreeGrafter"/>
</dbReference>